<dbReference type="EMBL" id="FMWP01000012">
    <property type="protein sequence ID" value="SCZ88010.1"/>
    <property type="molecule type" value="Genomic_DNA"/>
</dbReference>
<dbReference type="InterPro" id="IPR011074">
    <property type="entry name" value="CRAL/TRIO_N_dom"/>
</dbReference>
<dbReference type="PROSITE" id="PS50191">
    <property type="entry name" value="CRAL_TRIO"/>
    <property type="match status" value="1"/>
</dbReference>
<dbReference type="Proteomes" id="UP000249723">
    <property type="component" value="Unassembled WGS sequence"/>
</dbReference>
<dbReference type="SUPFAM" id="SSF52087">
    <property type="entry name" value="CRAL/TRIO domain"/>
    <property type="match status" value="1"/>
</dbReference>
<dbReference type="SUPFAM" id="SSF46938">
    <property type="entry name" value="CRAL/TRIO N-terminal domain"/>
    <property type="match status" value="1"/>
</dbReference>
<dbReference type="SMART" id="SM00516">
    <property type="entry name" value="SEC14"/>
    <property type="match status" value="1"/>
</dbReference>
<dbReference type="OrthoDB" id="43460at2759"/>
<accession>A0A2X0M1L1</accession>
<dbReference type="InterPro" id="IPR036273">
    <property type="entry name" value="CRAL/TRIO_N_dom_sf"/>
</dbReference>
<dbReference type="Pfam" id="PF03765">
    <property type="entry name" value="CRAL_TRIO_N"/>
    <property type="match status" value="1"/>
</dbReference>
<feature type="region of interest" description="Disordered" evidence="1">
    <location>
        <begin position="37"/>
        <end position="75"/>
    </location>
</feature>
<sequence>MGNPANPLPTDGVVGRLTDKQEKDLKAAWGEFLDLIDNAPTEGNGKTTSVEVNTDKGSQPKVSSKSRASAQRPACSGGCAGLETVAFRAFELSRSPLREAEPGDDAKAAARAEQERADAAAAFQEYGSRRFVASFWRLVAMDDPDGIMLRFLRARKWSGSAGIAMLCACIKWRMGGDVEKIFEKGEEGMKDAEGFIMQMETGKTYTQGTDRYGRPVVYIHVAKHRTFDQSPKALEDFVVFQMESVRCLFSPPVDKIVMVFDMTGFGIRNMDWRCILFIVKCLEAYYPESLNVMLIHNAPWVFQGIWKVLGPMLDPVVRAKIDFTKSTDDLVVHIPRNHLVKELGGTSAWTWKYPPIKPGENAAQQDKEGRKRLQAERDDLIGQYTELTRQWIKSDDPNIAKQRRIIMLKMRAQYFVLDPYIRGRGAYHRHGNIIGNGLVTFDYPSSSGESEGEWETAGYETCKEQCQLEATQLEAELKAAGVSVGGGGRGGKRHK</sequence>
<dbReference type="PANTHER" id="PTHR46590:SF1">
    <property type="entry name" value="PHOSPHATIDYLINOSITOL TRANSFER PROTEIN CSR1"/>
    <property type="match status" value="1"/>
</dbReference>
<dbReference type="Pfam" id="PF00650">
    <property type="entry name" value="CRAL_TRIO"/>
    <property type="match status" value="1"/>
</dbReference>
<organism evidence="3 4">
    <name type="scientific">Microbotryum saponariae</name>
    <dbReference type="NCBI Taxonomy" id="289078"/>
    <lineage>
        <taxon>Eukaryota</taxon>
        <taxon>Fungi</taxon>
        <taxon>Dikarya</taxon>
        <taxon>Basidiomycota</taxon>
        <taxon>Pucciniomycotina</taxon>
        <taxon>Microbotryomycetes</taxon>
        <taxon>Microbotryales</taxon>
        <taxon>Microbotryaceae</taxon>
        <taxon>Microbotryum</taxon>
    </lineage>
</organism>
<protein>
    <submittedName>
        <fullName evidence="3">BZ3500_MvSof-1268-A1-R1_Chr2-1g04131 protein</fullName>
    </submittedName>
</protein>
<feature type="domain" description="CRAL-TRIO" evidence="2">
    <location>
        <begin position="192"/>
        <end position="351"/>
    </location>
</feature>
<evidence type="ECO:0000313" key="4">
    <source>
        <dbReference type="Proteomes" id="UP000249723"/>
    </source>
</evidence>
<evidence type="ECO:0000256" key="1">
    <source>
        <dbReference type="SAM" id="MobiDB-lite"/>
    </source>
</evidence>
<name>A0A2X0M1L1_9BASI</name>
<feature type="compositionally biased region" description="Polar residues" evidence="1">
    <location>
        <begin position="44"/>
        <end position="69"/>
    </location>
</feature>
<dbReference type="CDD" id="cd00170">
    <property type="entry name" value="SEC14"/>
    <property type="match status" value="1"/>
</dbReference>
<evidence type="ECO:0000313" key="3">
    <source>
        <dbReference type="EMBL" id="SCZ88010.1"/>
    </source>
</evidence>
<dbReference type="AlphaFoldDB" id="A0A2X0M1L1"/>
<evidence type="ECO:0000259" key="2">
    <source>
        <dbReference type="PROSITE" id="PS50191"/>
    </source>
</evidence>
<dbReference type="Gene3D" id="3.40.525.10">
    <property type="entry name" value="CRAL-TRIO lipid binding domain"/>
    <property type="match status" value="1"/>
</dbReference>
<reference evidence="4" key="1">
    <citation type="submission" date="2016-10" db="EMBL/GenBank/DDBJ databases">
        <authorList>
            <person name="Jeantristanb JTB J.-T."/>
            <person name="Ricardo R."/>
        </authorList>
    </citation>
    <scope>NUCLEOTIDE SEQUENCE [LARGE SCALE GENOMIC DNA]</scope>
</reference>
<dbReference type="SMART" id="SM01100">
    <property type="entry name" value="CRAL_TRIO_N"/>
    <property type="match status" value="1"/>
</dbReference>
<proteinExistence type="predicted"/>
<dbReference type="InterPro" id="IPR052432">
    <property type="entry name" value="PITP/CRAL-TRIO"/>
</dbReference>
<dbReference type="STRING" id="289078.A0A2X0M1L1"/>
<gene>
    <name evidence="3" type="ORF">BZ3500_MVSOF-1268-A1-R1_CHR2-1G04131</name>
</gene>
<keyword evidence="4" id="KW-1185">Reference proteome</keyword>
<dbReference type="PANTHER" id="PTHR46590">
    <property type="entry name" value="PHOSPHATIDYLINOSITOL TRANSFER PROTEIN CSR1-RELATED"/>
    <property type="match status" value="1"/>
</dbReference>
<dbReference type="InterPro" id="IPR001251">
    <property type="entry name" value="CRAL-TRIO_dom"/>
</dbReference>
<dbReference type="InterPro" id="IPR036865">
    <property type="entry name" value="CRAL-TRIO_dom_sf"/>
</dbReference>